<evidence type="ECO:0000313" key="2">
    <source>
        <dbReference type="EMBL" id="MBW0567973.1"/>
    </source>
</evidence>
<dbReference type="AlphaFoldDB" id="A0A9Q3JSY0"/>
<name>A0A9Q3JSY0_9BASI</name>
<evidence type="ECO:0000313" key="3">
    <source>
        <dbReference type="Proteomes" id="UP000765509"/>
    </source>
</evidence>
<dbReference type="Proteomes" id="UP000765509">
    <property type="component" value="Unassembled WGS sequence"/>
</dbReference>
<keyword evidence="3" id="KW-1185">Reference proteome</keyword>
<dbReference type="EMBL" id="AVOT02081779">
    <property type="protein sequence ID" value="MBW0567973.1"/>
    <property type="molecule type" value="Genomic_DNA"/>
</dbReference>
<protein>
    <submittedName>
        <fullName evidence="2">Uncharacterized protein</fullName>
    </submittedName>
</protein>
<reference evidence="2" key="1">
    <citation type="submission" date="2021-03" db="EMBL/GenBank/DDBJ databases">
        <title>Draft genome sequence of rust myrtle Austropuccinia psidii MF-1, a brazilian biotype.</title>
        <authorList>
            <person name="Quecine M.C."/>
            <person name="Pachon D.M.R."/>
            <person name="Bonatelli M.L."/>
            <person name="Correr F.H."/>
            <person name="Franceschini L.M."/>
            <person name="Leite T.F."/>
            <person name="Margarido G.R.A."/>
            <person name="Almeida C.A."/>
            <person name="Ferrarezi J.A."/>
            <person name="Labate C.A."/>
        </authorList>
    </citation>
    <scope>NUCLEOTIDE SEQUENCE</scope>
    <source>
        <strain evidence="2">MF-1</strain>
    </source>
</reference>
<feature type="transmembrane region" description="Helical" evidence="1">
    <location>
        <begin position="101"/>
        <end position="120"/>
    </location>
</feature>
<sequence>MLTGFRQRDVARGTNVGRPIPSCGRPIYSSSEVPISRIITEGVVKRIREIANFPPAPDAEGSDELDGEELRWFIIPLAINPILLLLILLPKDSKTTSFPELSIQLLLPFPLLFFLLHQVLPFSGLP</sequence>
<proteinExistence type="predicted"/>
<feature type="transmembrane region" description="Helical" evidence="1">
    <location>
        <begin position="70"/>
        <end position="89"/>
    </location>
</feature>
<comment type="caution">
    <text evidence="2">The sequence shown here is derived from an EMBL/GenBank/DDBJ whole genome shotgun (WGS) entry which is preliminary data.</text>
</comment>
<keyword evidence="1" id="KW-0472">Membrane</keyword>
<accession>A0A9Q3JSY0</accession>
<organism evidence="2 3">
    <name type="scientific">Austropuccinia psidii MF-1</name>
    <dbReference type="NCBI Taxonomy" id="1389203"/>
    <lineage>
        <taxon>Eukaryota</taxon>
        <taxon>Fungi</taxon>
        <taxon>Dikarya</taxon>
        <taxon>Basidiomycota</taxon>
        <taxon>Pucciniomycotina</taxon>
        <taxon>Pucciniomycetes</taxon>
        <taxon>Pucciniales</taxon>
        <taxon>Sphaerophragmiaceae</taxon>
        <taxon>Austropuccinia</taxon>
    </lineage>
</organism>
<keyword evidence="1" id="KW-1133">Transmembrane helix</keyword>
<gene>
    <name evidence="2" type="ORF">O181_107688</name>
</gene>
<keyword evidence="1" id="KW-0812">Transmembrane</keyword>
<evidence type="ECO:0000256" key="1">
    <source>
        <dbReference type="SAM" id="Phobius"/>
    </source>
</evidence>